<dbReference type="WBParaSite" id="EEL_0000390801-mRNA-1">
    <property type="protein sequence ID" value="EEL_0000390801-mRNA-1"/>
    <property type="gene ID" value="EEL_0000390801"/>
</dbReference>
<dbReference type="InterPro" id="IPR011990">
    <property type="entry name" value="TPR-like_helical_dom_sf"/>
</dbReference>
<dbReference type="AlphaFoldDB" id="A0A158Q792"/>
<dbReference type="STRING" id="1147741.A0A158Q792"/>
<sequence length="1207" mass="136985">MFVAARAWAATSLCKKRITESTRKLTTVSTNQNIGESSVLKIFTNKFLFLEKNRPYDSKWPSYSLDKTQHSQMSYLESSLFKKHIKHLQVDQQKNIYDVIDSIEWSYLVTEAHLEKALNMLTDLKCNDKLADSEIALLISSTGCRCQMLSASQRNEYTNRLLQAFKIRGVVLGIASRNALLAAQIDNEVDVSVVETLKQFESDGLVPDAQTYGQLSRIYARKANLKGIMEIINHGKNVGIELPSQVLESMVYSMVSLGQDEKAMSVIEHVSSNISLADSLKMAYTLAKAEHFDSGNILESLDKIGNVSTFIEKHQISIYELLFSLARKGNLDAVVKLKSILPSLFEGIDKQCESVIYGRIRRFLNKEEESIAAAAILLDLVPNNEKRSKFQSILMKEFLSTIQKKKIAEAVKVCTVFQKCNVLKHSLRILLHDMALKNPKNFHNVFAIYKQTDAFIELQNRPHLHLPVAVLHFNELMEADTVEKKVEHLLDIVRSLRSTGIASCGDRYFANVKDLFIVPLLKDRNALPQLMKKIENDSSLQCFVVDVLITHLLATKQMQQLQLLLTGALKNSSAGEAFPYREVKNLILDTSVYNESLAPTCSLLRLLFPLPGVYSNRHYGKGMQIIKTAIVAGDLNKVKLMCELWSADKRIVLRKVDKDDLLQTLDRNGEKWKKRFVAKLSEMVKLNEVATVHGVKQKPLRKVDNENQKRVEAEMQSALDCGDLEKAKEIWVAGSEHASASKGLLLAEKLYFSKMMDQFKFVLLKLKEQHEDLSYHVLTAYDSSDISGEQMVFLNETCRVLDLPLDVKQELLHNTRVNAFHKLIEKGNLNHALDSLKIISAQKNSVFGQFDLMGAAIERDDTAIIYEVLNLITTYHGKESSLADFCVALLERNKKAHAMRLVQSSGFQLSAAKLNYYIDREIDLNRVEVILDLLELCVPKRNLEQRDLESAVSKIIAFYVKRKNDVVINVIEKRLKGIGIRLTPKIDSLLLKSKEQNFGVVCGRNEIKVTVMARNLIKFNQISKISLPFQCSVLADVRYTFAIRFERTLASQTSSSGMTRVRWRKHNWNVDHVVKDAFNDIMKGSRSFTTTETQRAIKHFNDLTTKGKIPDYMAVKIASVATVHLGWEEGEKILKMHYMSHGAELRFAGEASVMDEQVEGAVRRIFDNMGGDGYKVAHQFYCRLIDLKFCKVKDCVSRIFIQDLLKK</sequence>
<accession>A0A158Q792</accession>
<reference evidence="2" key="1">
    <citation type="submission" date="2016-04" db="UniProtKB">
        <authorList>
            <consortium name="WormBaseParasite"/>
        </authorList>
    </citation>
    <scope>IDENTIFICATION</scope>
</reference>
<organism evidence="1 2">
    <name type="scientific">Elaeophora elaphi</name>
    <dbReference type="NCBI Taxonomy" id="1147741"/>
    <lineage>
        <taxon>Eukaryota</taxon>
        <taxon>Metazoa</taxon>
        <taxon>Ecdysozoa</taxon>
        <taxon>Nematoda</taxon>
        <taxon>Chromadorea</taxon>
        <taxon>Rhabditida</taxon>
        <taxon>Spirurina</taxon>
        <taxon>Spiruromorpha</taxon>
        <taxon>Filarioidea</taxon>
        <taxon>Onchocercidae</taxon>
        <taxon>Elaeophora</taxon>
    </lineage>
</organism>
<dbReference type="GO" id="GO:0003730">
    <property type="term" value="F:mRNA 3'-UTR binding"/>
    <property type="evidence" value="ECO:0007669"/>
    <property type="project" value="TreeGrafter"/>
</dbReference>
<keyword evidence="1" id="KW-1185">Reference proteome</keyword>
<dbReference type="Proteomes" id="UP000050640">
    <property type="component" value="Unplaced"/>
</dbReference>
<proteinExistence type="predicted"/>
<protein>
    <submittedName>
        <fullName evidence="2">Leucine-rich PPR motif-containing protein, mitochondrial</fullName>
    </submittedName>
</protein>
<dbReference type="Gene3D" id="1.25.40.10">
    <property type="entry name" value="Tetratricopeptide repeat domain"/>
    <property type="match status" value="1"/>
</dbReference>
<dbReference type="GO" id="GO:0005634">
    <property type="term" value="C:nucleus"/>
    <property type="evidence" value="ECO:0007669"/>
    <property type="project" value="TreeGrafter"/>
</dbReference>
<dbReference type="PANTHER" id="PTHR46669:SF1">
    <property type="entry name" value="LEUCINE-RICH PPR MOTIF-CONTAINING PROTEIN, MITOCHONDRIAL"/>
    <property type="match status" value="1"/>
</dbReference>
<dbReference type="GO" id="GO:0005739">
    <property type="term" value="C:mitochondrion"/>
    <property type="evidence" value="ECO:0007669"/>
    <property type="project" value="TreeGrafter"/>
</dbReference>
<dbReference type="GO" id="GO:0070129">
    <property type="term" value="P:regulation of mitochondrial translation"/>
    <property type="evidence" value="ECO:0007669"/>
    <property type="project" value="TreeGrafter"/>
</dbReference>
<evidence type="ECO:0000313" key="1">
    <source>
        <dbReference type="Proteomes" id="UP000050640"/>
    </source>
</evidence>
<name>A0A158Q792_9BILA</name>
<dbReference type="PANTHER" id="PTHR46669">
    <property type="entry name" value="LEUCINE-RICH PPR MOTIF-CONTAINING PROTEIN, MITOCHONDRIAL"/>
    <property type="match status" value="1"/>
</dbReference>
<evidence type="ECO:0000313" key="2">
    <source>
        <dbReference type="WBParaSite" id="EEL_0000390801-mRNA-1"/>
    </source>
</evidence>
<dbReference type="InterPro" id="IPR033490">
    <property type="entry name" value="LRP130"/>
</dbReference>